<name>A0ABX5GFP6_PHOLE</name>
<proteinExistence type="predicted"/>
<evidence type="ECO:0000313" key="2">
    <source>
        <dbReference type="Proteomes" id="UP000241566"/>
    </source>
</evidence>
<comment type="caution">
    <text evidence="1">The sequence shown here is derived from an EMBL/GenBank/DDBJ whole genome shotgun (WGS) entry which is preliminary data.</text>
</comment>
<protein>
    <recommendedName>
        <fullName evidence="3">Topoisomerase II</fullName>
    </recommendedName>
</protein>
<gene>
    <name evidence="1" type="ORF">CTM94_11225</name>
</gene>
<keyword evidence="2" id="KW-1185">Reference proteome</keyword>
<evidence type="ECO:0008006" key="3">
    <source>
        <dbReference type="Google" id="ProtNLM"/>
    </source>
</evidence>
<evidence type="ECO:0000313" key="1">
    <source>
        <dbReference type="EMBL" id="PSV82011.1"/>
    </source>
</evidence>
<dbReference type="Proteomes" id="UP000241566">
    <property type="component" value="Unassembled WGS sequence"/>
</dbReference>
<reference evidence="1 2" key="1">
    <citation type="submission" date="2018-01" db="EMBL/GenBank/DDBJ databases">
        <title>Whole genome sequencing of Histamine producing bacteria.</title>
        <authorList>
            <person name="Butler K."/>
        </authorList>
    </citation>
    <scope>NUCLEOTIDE SEQUENCE [LARGE SCALE GENOMIC DNA]</scope>
    <source>
        <strain evidence="1 2">ATCC 25521</strain>
    </source>
</reference>
<organism evidence="1 2">
    <name type="scientific">Photobacterium leiognathi</name>
    <dbReference type="NCBI Taxonomy" id="553611"/>
    <lineage>
        <taxon>Bacteria</taxon>
        <taxon>Pseudomonadati</taxon>
        <taxon>Pseudomonadota</taxon>
        <taxon>Gammaproteobacteria</taxon>
        <taxon>Vibrionales</taxon>
        <taxon>Vibrionaceae</taxon>
        <taxon>Photobacterium</taxon>
    </lineage>
</organism>
<sequence>MAEEYYRKSVEVFEVVTEAGKKPERFEVTTNGVDYEQLEVTILEKFTSIVEATEELKKREKNDIQDFIESNRDLVSDGLERWLNESDLVVTAHSYLTEIFPNLPELDRLSEILIELLMQLSKLV</sequence>
<accession>A0ABX5GFP6</accession>
<dbReference type="EMBL" id="PYOI01000014">
    <property type="protein sequence ID" value="PSV82011.1"/>
    <property type="molecule type" value="Genomic_DNA"/>
</dbReference>
<dbReference type="RefSeq" id="WP_045065804.1">
    <property type="nucleotide sequence ID" value="NZ_CP131599.1"/>
</dbReference>